<dbReference type="EMBL" id="CAFAZW010000010">
    <property type="protein sequence ID" value="CAB4842426.1"/>
    <property type="molecule type" value="Genomic_DNA"/>
</dbReference>
<dbReference type="InterPro" id="IPR008160">
    <property type="entry name" value="Collagen"/>
</dbReference>
<dbReference type="EMBL" id="CAEZZH010000001">
    <property type="protein sequence ID" value="CAB4744704.1"/>
    <property type="molecule type" value="Genomic_DNA"/>
</dbReference>
<dbReference type="AlphaFoldDB" id="A0A6J6SXS8"/>
<accession>A0A6J6SXS8</accession>
<evidence type="ECO:0000313" key="8">
    <source>
        <dbReference type="EMBL" id="CAB4982897.1"/>
    </source>
</evidence>
<evidence type="ECO:0000313" key="5">
    <source>
        <dbReference type="EMBL" id="CAB4800435.1"/>
    </source>
</evidence>
<gene>
    <name evidence="2" type="ORF">UFOPK1824_00208</name>
    <name evidence="3" type="ORF">UFOPK2772_00909</name>
    <name evidence="4" type="ORF">UFOPK2850_00005</name>
    <name evidence="5" type="ORF">UFOPK3027_00615</name>
    <name evidence="6" type="ORF">UFOPK3256_00839</name>
    <name evidence="7" type="ORF">UFOPK3827_00299</name>
    <name evidence="8" type="ORF">UFOPK3982_00538</name>
    <name evidence="9" type="ORF">UFOPK4120_00299</name>
    <name evidence="10" type="ORF">UFOPK4404_00299</name>
</gene>
<organism evidence="3">
    <name type="scientific">freshwater metagenome</name>
    <dbReference type="NCBI Taxonomy" id="449393"/>
    <lineage>
        <taxon>unclassified sequences</taxon>
        <taxon>metagenomes</taxon>
        <taxon>ecological metagenomes</taxon>
    </lineage>
</organism>
<evidence type="ECO:0000313" key="3">
    <source>
        <dbReference type="EMBL" id="CAB4739535.1"/>
    </source>
</evidence>
<evidence type="ECO:0000313" key="2">
    <source>
        <dbReference type="EMBL" id="CAB4593525.1"/>
    </source>
</evidence>
<protein>
    <submittedName>
        <fullName evidence="3">Unannotated protein</fullName>
    </submittedName>
</protein>
<evidence type="ECO:0000313" key="6">
    <source>
        <dbReference type="EMBL" id="CAB4842426.1"/>
    </source>
</evidence>
<sequence length="304" mass="30106">MKKILFFLSVLLISTGLTQLASPKSANASQFDNLLFGYEIGTGTNLNQILALTIGIEGKAGPAGVAGKNGFVGMNGLAGAPGIAGAPGPIGLTGPPGASGAAGPPGASGEAGMPGASGAAGSNGAPGARGANGAPGAAVAVIQLAPGADSRCPQGGTKFIAANADISYACSGTTTGTGTISIGRGSASVTSCDDAIEVGMLSHFDTVNRRFLLDGIKVSNLSSDCEGQRLDVTLSTTAADSSHQDFTCTVLTLPDPAGADLYIARPEYNLRYGETGLLVPLTCNPNLSTMDLTNLDSIIAFQLS</sequence>
<dbReference type="EMBL" id="CAFBOO010000003">
    <property type="protein sequence ID" value="CAB4982897.1"/>
    <property type="molecule type" value="Genomic_DNA"/>
</dbReference>
<reference evidence="3" key="1">
    <citation type="submission" date="2020-05" db="EMBL/GenBank/DDBJ databases">
        <authorList>
            <person name="Chiriac C."/>
            <person name="Salcher M."/>
            <person name="Ghai R."/>
            <person name="Kavagutti S V."/>
        </authorList>
    </citation>
    <scope>NUCLEOTIDE SEQUENCE</scope>
</reference>
<dbReference type="EMBL" id="CAFBNM010000002">
    <property type="protein sequence ID" value="CAB4947091.1"/>
    <property type="molecule type" value="Genomic_DNA"/>
</dbReference>
<proteinExistence type="predicted"/>
<dbReference type="PANTHER" id="PTHR24637:SF421">
    <property type="entry name" value="CUTICLE COLLAGEN DPY-2"/>
    <property type="match status" value="1"/>
</dbReference>
<dbReference type="Pfam" id="PF01391">
    <property type="entry name" value="Collagen"/>
    <property type="match status" value="1"/>
</dbReference>
<dbReference type="EMBL" id="CAEZUM010000007">
    <property type="protein sequence ID" value="CAB4593525.1"/>
    <property type="molecule type" value="Genomic_DNA"/>
</dbReference>
<dbReference type="EMBL" id="CAFBPO010000002">
    <property type="protein sequence ID" value="CAB5011872.1"/>
    <property type="molecule type" value="Genomic_DNA"/>
</dbReference>
<evidence type="ECO:0000313" key="10">
    <source>
        <dbReference type="EMBL" id="CAB5070313.1"/>
    </source>
</evidence>
<dbReference type="EMBL" id="CAFBQY010000002">
    <property type="protein sequence ID" value="CAB5070313.1"/>
    <property type="molecule type" value="Genomic_DNA"/>
</dbReference>
<dbReference type="EMBL" id="CAFAAN010000004">
    <property type="protein sequence ID" value="CAB4800435.1"/>
    <property type="molecule type" value="Genomic_DNA"/>
</dbReference>
<evidence type="ECO:0000256" key="1">
    <source>
        <dbReference type="SAM" id="MobiDB-lite"/>
    </source>
</evidence>
<name>A0A6J6SXS8_9ZZZZ</name>
<evidence type="ECO:0000313" key="9">
    <source>
        <dbReference type="EMBL" id="CAB5011872.1"/>
    </source>
</evidence>
<evidence type="ECO:0000313" key="4">
    <source>
        <dbReference type="EMBL" id="CAB4744704.1"/>
    </source>
</evidence>
<evidence type="ECO:0000313" key="7">
    <source>
        <dbReference type="EMBL" id="CAB4947091.1"/>
    </source>
</evidence>
<dbReference type="EMBL" id="CAEZYT010000055">
    <property type="protein sequence ID" value="CAB4739535.1"/>
    <property type="molecule type" value="Genomic_DNA"/>
</dbReference>
<feature type="region of interest" description="Disordered" evidence="1">
    <location>
        <begin position="90"/>
        <end position="129"/>
    </location>
</feature>
<dbReference type="PANTHER" id="PTHR24637">
    <property type="entry name" value="COLLAGEN"/>
    <property type="match status" value="1"/>
</dbReference>